<proteinExistence type="predicted"/>
<evidence type="ECO:0000313" key="2">
    <source>
        <dbReference type="EMBL" id="GAN53342.1"/>
    </source>
</evidence>
<protein>
    <recommendedName>
        <fullName evidence="4">DUF3429 domain-containing protein</fullName>
    </recommendedName>
</protein>
<evidence type="ECO:0000256" key="1">
    <source>
        <dbReference type="SAM" id="Phobius"/>
    </source>
</evidence>
<feature type="transmembrane region" description="Helical" evidence="1">
    <location>
        <begin position="92"/>
        <end position="108"/>
    </location>
</feature>
<sequence>MLRPVRLETLILMKRLPLLAYVLGLGGLVPFVLIALAMLLFGSFKPVPHLGAAMLAYGGAILSFLGAVHWGLALEQKAIVVPGAARIDSLRLLLGVCPSLVAWIAVYIGTTHDFRVGVLIEIMGFIATYAVERTAGKSGALPAGYLRLRMVLTTIVCLSLAASLLAPTPLGS</sequence>
<evidence type="ECO:0000313" key="3">
    <source>
        <dbReference type="Proteomes" id="UP000032679"/>
    </source>
</evidence>
<gene>
    <name evidence="2" type="ORF">Tasa_009_137</name>
</gene>
<dbReference type="PANTHER" id="PTHR15887">
    <property type="entry name" value="TRANSMEMBRANE PROTEIN 69"/>
    <property type="match status" value="1"/>
</dbReference>
<keyword evidence="1" id="KW-0812">Transmembrane</keyword>
<dbReference type="Proteomes" id="UP000032679">
    <property type="component" value="Unassembled WGS sequence"/>
</dbReference>
<name>A0A0D6MIA5_9PROT</name>
<dbReference type="STRING" id="1231623.Tasa_009_137"/>
<keyword evidence="1" id="KW-0472">Membrane</keyword>
<dbReference type="PANTHER" id="PTHR15887:SF1">
    <property type="entry name" value="TRANSMEMBRANE PROTEIN 69"/>
    <property type="match status" value="1"/>
</dbReference>
<dbReference type="Pfam" id="PF11911">
    <property type="entry name" value="DUF3429"/>
    <property type="match status" value="1"/>
</dbReference>
<keyword evidence="3" id="KW-1185">Reference proteome</keyword>
<evidence type="ECO:0008006" key="4">
    <source>
        <dbReference type="Google" id="ProtNLM"/>
    </source>
</evidence>
<accession>A0A0D6MIA5</accession>
<dbReference type="EMBL" id="BALE01000009">
    <property type="protein sequence ID" value="GAN53342.1"/>
    <property type="molecule type" value="Genomic_DNA"/>
</dbReference>
<comment type="caution">
    <text evidence="2">The sequence shown here is derived from an EMBL/GenBank/DDBJ whole genome shotgun (WGS) entry which is preliminary data.</text>
</comment>
<reference evidence="2 3" key="1">
    <citation type="submission" date="2012-10" db="EMBL/GenBank/DDBJ databases">
        <title>Genome sequencing of Tanticharoenia sakaeratensis NBRC 103193.</title>
        <authorList>
            <person name="Azuma Y."/>
            <person name="Hadano H."/>
            <person name="Hirakawa H."/>
            <person name="Matsushita K."/>
        </authorList>
    </citation>
    <scope>NUCLEOTIDE SEQUENCE [LARGE SCALE GENOMIC DNA]</scope>
    <source>
        <strain evidence="2 3">NBRC 103193</strain>
    </source>
</reference>
<keyword evidence="1" id="KW-1133">Transmembrane helix</keyword>
<feature type="transmembrane region" description="Helical" evidence="1">
    <location>
        <begin position="50"/>
        <end position="72"/>
    </location>
</feature>
<feature type="transmembrane region" description="Helical" evidence="1">
    <location>
        <begin position="114"/>
        <end position="131"/>
    </location>
</feature>
<dbReference type="InterPro" id="IPR021836">
    <property type="entry name" value="DUF3429"/>
</dbReference>
<feature type="transmembrane region" description="Helical" evidence="1">
    <location>
        <begin position="151"/>
        <end position="170"/>
    </location>
</feature>
<feature type="transmembrane region" description="Helical" evidence="1">
    <location>
        <begin position="21"/>
        <end position="44"/>
    </location>
</feature>
<dbReference type="AlphaFoldDB" id="A0A0D6MIA5"/>
<organism evidence="2 3">
    <name type="scientific">Tanticharoenia sakaeratensis NBRC 103193</name>
    <dbReference type="NCBI Taxonomy" id="1231623"/>
    <lineage>
        <taxon>Bacteria</taxon>
        <taxon>Pseudomonadati</taxon>
        <taxon>Pseudomonadota</taxon>
        <taxon>Alphaproteobacteria</taxon>
        <taxon>Acetobacterales</taxon>
        <taxon>Acetobacteraceae</taxon>
        <taxon>Tanticharoenia</taxon>
    </lineage>
</organism>